<dbReference type="GO" id="GO:0016857">
    <property type="term" value="F:racemase and epimerase activity, acting on carbohydrates and derivatives"/>
    <property type="evidence" value="ECO:0007669"/>
    <property type="project" value="InterPro"/>
</dbReference>
<dbReference type="STRING" id="5627.A0A1C7MG20"/>
<keyword evidence="4" id="KW-1185">Reference proteome</keyword>
<dbReference type="InterPro" id="IPR009686">
    <property type="entry name" value="Senescence/spartin_C"/>
</dbReference>
<feature type="domain" description="Senescence" evidence="2">
    <location>
        <begin position="81"/>
        <end position="329"/>
    </location>
</feature>
<dbReference type="Gene3D" id="3.30.70.100">
    <property type="match status" value="1"/>
</dbReference>
<evidence type="ECO:0000313" key="3">
    <source>
        <dbReference type="EMBL" id="OBZ75409.1"/>
    </source>
</evidence>
<evidence type="ECO:0000259" key="2">
    <source>
        <dbReference type="Pfam" id="PF06911"/>
    </source>
</evidence>
<comment type="caution">
    <text evidence="3">The sequence shown here is derived from an EMBL/GenBank/DDBJ whole genome shotgun (WGS) entry which is preliminary data.</text>
</comment>
<dbReference type="SUPFAM" id="SSF54909">
    <property type="entry name" value="Dimeric alpha+beta barrel"/>
    <property type="match status" value="1"/>
</dbReference>
<feature type="compositionally biased region" description="Low complexity" evidence="1">
    <location>
        <begin position="124"/>
        <end position="133"/>
    </location>
</feature>
<proteinExistence type="predicted"/>
<dbReference type="AlphaFoldDB" id="A0A1C7MG20"/>
<sequence>MDEGERRELPHRLPITEDPALAQEDTKAAEAGAAEQIAAPVVLELPPDVYDAYTGAAPGVPSDLTEAQEIFVRAVPPEEQDWIMKSALFISQAIMSSTSLLVGGITAASDYYIRHSTPSPSPAPASSSANPSEPAAPPRMLVLLSSPQAHSTLSRAYAISGQAVRVSQYTMGIVGGMIRRAVGGPGSGQQTPSRAGATSPRPPPYTSTTSLAAIAAGSKPALPPRRSPAPPPDSVEIAASSVEASSHRTVGTMGKVVLSANLLLATVDDSARRVLDVGSERLGAVVNHKYGPAAAHSTNLATHTARNVVLVYIDMRGFARRALITKAGKEWIKSRVENNKNSEDWLWNESHGIRCPGPQASLTSSSHSTLILTIMSLPHTKRICQIIKLKPEAESVYKAIHAVVWPGVLASLARHHIADFSIHYYAPMRLLIANFKYTGADYDADMRGMAEDGWTQLWWKLTDGMQESMVEGATGSGGEAPWWTTLEEVFRFDGEPVR</sequence>
<feature type="region of interest" description="Disordered" evidence="1">
    <location>
        <begin position="181"/>
        <end position="208"/>
    </location>
</feature>
<gene>
    <name evidence="3" type="ORF">A0H81_04903</name>
</gene>
<reference evidence="3 4" key="1">
    <citation type="submission" date="2016-03" db="EMBL/GenBank/DDBJ databases">
        <title>Whole genome sequencing of Grifola frondosa 9006-11.</title>
        <authorList>
            <person name="Min B."/>
            <person name="Park H."/>
            <person name="Kim J.-G."/>
            <person name="Cho H."/>
            <person name="Oh Y.-L."/>
            <person name="Kong W.-S."/>
            <person name="Choi I.-G."/>
        </authorList>
    </citation>
    <scope>NUCLEOTIDE SEQUENCE [LARGE SCALE GENOMIC DNA]</scope>
    <source>
        <strain evidence="3 4">9006-11</strain>
    </source>
</reference>
<name>A0A1C7MG20_GRIFR</name>
<feature type="compositionally biased region" description="Basic and acidic residues" evidence="1">
    <location>
        <begin position="1"/>
        <end position="15"/>
    </location>
</feature>
<dbReference type="OrthoDB" id="9981546at2759"/>
<protein>
    <recommendedName>
        <fullName evidence="2">Senescence domain-containing protein</fullName>
    </recommendedName>
</protein>
<dbReference type="EMBL" id="LUGG01000004">
    <property type="protein sequence ID" value="OBZ75409.1"/>
    <property type="molecule type" value="Genomic_DNA"/>
</dbReference>
<dbReference type="PANTHER" id="PTHR34389:SF2">
    <property type="entry name" value="L-RHAMNOSE MUTAROTASE"/>
    <property type="match status" value="1"/>
</dbReference>
<evidence type="ECO:0000313" key="4">
    <source>
        <dbReference type="Proteomes" id="UP000092993"/>
    </source>
</evidence>
<accession>A0A1C7MG20</accession>
<organism evidence="3 4">
    <name type="scientific">Grifola frondosa</name>
    <name type="common">Maitake</name>
    <name type="synonym">Polyporus frondosus</name>
    <dbReference type="NCBI Taxonomy" id="5627"/>
    <lineage>
        <taxon>Eukaryota</taxon>
        <taxon>Fungi</taxon>
        <taxon>Dikarya</taxon>
        <taxon>Basidiomycota</taxon>
        <taxon>Agaricomycotina</taxon>
        <taxon>Agaricomycetes</taxon>
        <taxon>Polyporales</taxon>
        <taxon>Grifolaceae</taxon>
        <taxon>Grifola</taxon>
    </lineage>
</organism>
<feature type="region of interest" description="Disordered" evidence="1">
    <location>
        <begin position="116"/>
        <end position="138"/>
    </location>
</feature>
<dbReference type="InterPro" id="IPR011008">
    <property type="entry name" value="Dimeric_a/b-barrel"/>
</dbReference>
<dbReference type="PANTHER" id="PTHR34389">
    <property type="entry name" value="L-RHAMNOSE MUTAROTASE"/>
    <property type="match status" value="1"/>
</dbReference>
<evidence type="ECO:0000256" key="1">
    <source>
        <dbReference type="SAM" id="MobiDB-lite"/>
    </source>
</evidence>
<feature type="region of interest" description="Disordered" evidence="1">
    <location>
        <begin position="1"/>
        <end position="29"/>
    </location>
</feature>
<dbReference type="InterPro" id="IPR008000">
    <property type="entry name" value="Rham/fucose_mutarotase"/>
</dbReference>
<dbReference type="Pfam" id="PF06911">
    <property type="entry name" value="Senescence"/>
    <property type="match status" value="1"/>
</dbReference>
<dbReference type="Proteomes" id="UP000092993">
    <property type="component" value="Unassembled WGS sequence"/>
</dbReference>
<dbReference type="Pfam" id="PF05336">
    <property type="entry name" value="rhaM"/>
    <property type="match status" value="1"/>
</dbReference>